<comment type="caution">
    <text evidence="1">The sequence shown here is derived from an EMBL/GenBank/DDBJ whole genome shotgun (WGS) entry which is preliminary data.</text>
</comment>
<evidence type="ECO:0000313" key="2">
    <source>
        <dbReference type="Proteomes" id="UP000195221"/>
    </source>
</evidence>
<dbReference type="AlphaFoldDB" id="A0A242MUV3"/>
<proteinExistence type="predicted"/>
<sequence>MDRGHVESKADFAFATGFFDRTPFSLETVRSASIVWIQGLASSSSFNMLTSSQIA</sequence>
<accession>A0A242MUV3</accession>
<reference evidence="1 2" key="1">
    <citation type="submission" date="2017-03" db="EMBL/GenBank/DDBJ databases">
        <title>Genome analysis of strain PAMC 26577.</title>
        <authorList>
            <person name="Oh H.-M."/>
            <person name="Yang J.-A."/>
        </authorList>
    </citation>
    <scope>NUCLEOTIDE SEQUENCE [LARGE SCALE GENOMIC DNA]</scope>
    <source>
        <strain evidence="1 2">PAMC 26577</strain>
    </source>
</reference>
<dbReference type="EMBL" id="NBTZ01000053">
    <property type="protein sequence ID" value="OTP75092.1"/>
    <property type="molecule type" value="Genomic_DNA"/>
</dbReference>
<evidence type="ECO:0000313" key="1">
    <source>
        <dbReference type="EMBL" id="OTP75092.1"/>
    </source>
</evidence>
<name>A0A242MUV3_CABSO</name>
<protein>
    <submittedName>
        <fullName evidence="1">Uncharacterized protein</fullName>
    </submittedName>
</protein>
<dbReference type="Proteomes" id="UP000195221">
    <property type="component" value="Unassembled WGS sequence"/>
</dbReference>
<organism evidence="1 2">
    <name type="scientific">Caballeronia sordidicola</name>
    <name type="common">Burkholderia sordidicola</name>
    <dbReference type="NCBI Taxonomy" id="196367"/>
    <lineage>
        <taxon>Bacteria</taxon>
        <taxon>Pseudomonadati</taxon>
        <taxon>Pseudomonadota</taxon>
        <taxon>Betaproteobacteria</taxon>
        <taxon>Burkholderiales</taxon>
        <taxon>Burkholderiaceae</taxon>
        <taxon>Caballeronia</taxon>
    </lineage>
</organism>
<gene>
    <name evidence="1" type="ORF">PAMC26577_14020</name>
</gene>